<evidence type="ECO:0000313" key="2">
    <source>
        <dbReference type="Proteomes" id="UP000831768"/>
    </source>
</evidence>
<dbReference type="GeneID" id="71927626"/>
<protein>
    <submittedName>
        <fullName evidence="1">Uncharacterized protein</fullName>
    </submittedName>
</protein>
<evidence type="ECO:0000313" key="1">
    <source>
        <dbReference type="EMBL" id="UPM44036.1"/>
    </source>
</evidence>
<accession>A0A8U0A5A6</accession>
<dbReference type="Proteomes" id="UP000831768">
    <property type="component" value="Chromosome"/>
</dbReference>
<name>A0A8U0A5A6_9EURY</name>
<dbReference type="KEGG" id="haad:MW046_06225"/>
<proteinExistence type="predicted"/>
<dbReference type="EMBL" id="CP096019">
    <property type="protein sequence ID" value="UPM44036.1"/>
    <property type="molecule type" value="Genomic_DNA"/>
</dbReference>
<organism evidence="1 2">
    <name type="scientific">Halocatena salina</name>
    <dbReference type="NCBI Taxonomy" id="2934340"/>
    <lineage>
        <taxon>Archaea</taxon>
        <taxon>Methanobacteriati</taxon>
        <taxon>Methanobacteriota</taxon>
        <taxon>Stenosarchaea group</taxon>
        <taxon>Halobacteria</taxon>
        <taxon>Halobacteriales</taxon>
        <taxon>Natronomonadaceae</taxon>
        <taxon>Halocatena</taxon>
    </lineage>
</organism>
<sequence length="75" mass="8177">MSVPDRVVFDTEPIVAHADDEPGSESVEEYLNAITAENANGYISRVISRKSATSSRENTIGTWLMNISTGFLISD</sequence>
<dbReference type="AlphaFoldDB" id="A0A8U0A5A6"/>
<gene>
    <name evidence="1" type="ORF">MW046_06225</name>
</gene>
<reference evidence="1" key="1">
    <citation type="submission" date="2022-04" db="EMBL/GenBank/DDBJ databases">
        <title>Halocatena sp. nov., isolated from a salt lake.</title>
        <authorList>
            <person name="Cui H.-L."/>
        </authorList>
    </citation>
    <scope>NUCLEOTIDE SEQUENCE</scope>
    <source>
        <strain evidence="1">AD-1</strain>
    </source>
</reference>
<keyword evidence="2" id="KW-1185">Reference proteome</keyword>
<dbReference type="RefSeq" id="WP_247994693.1">
    <property type="nucleotide sequence ID" value="NZ_CP096019.1"/>
</dbReference>